<evidence type="ECO:0000313" key="8">
    <source>
        <dbReference type="Proteomes" id="UP000025227"/>
    </source>
</evidence>
<evidence type="ECO:0000256" key="3">
    <source>
        <dbReference type="ARBA" id="ARBA00022574"/>
    </source>
</evidence>
<sequence>MALSEPKAKRPCPVHAQGLLDEEDEDHLAKKLFSGNFEKQQESSSDEEEDSTVQEEGTQKELNSVWRDDDDVEEEVQLPSGKTAVILKRSTDSGGSIAANEYQNRLRKAFQRHHHGTPKWAKLEQKKAPVQTAGDESDAEIEEVFDEMTRSSIRYVEKDHFLTKDIVSSFRWPDITIGHRDSREINCILFHNVRPVLVAGGASGMVQLFRVGDRSEEGNFLQNVRFSNFPVTSMGMLTGGCSLMCGSIRQEYLMKYDLEEGAVMQVRLPKCIPNQNIGRFAISKDGSLLAVIARNAQVYVLSSSSMELVKTLSAPTDLASVQFFPGSNNEIWALTERGEVIIWNLNGYQHLFRDEGAVRGTKIRLSIDGNMIACGSNTGIVNLYDVADARNSTEPKPRAVVPNLLTSCDSIAFSHDSQAMAFSSNVKKNQIKLLHVASSTVFKNFPKRHEKMPNIECVEFSPHSAFLAIGCGNGQLILERMNYYEDY</sequence>
<evidence type="ECO:0000256" key="4">
    <source>
        <dbReference type="ARBA" id="ARBA00022737"/>
    </source>
</evidence>
<dbReference type="OrthoDB" id="1935146at2759"/>
<name>A0A7I4Y399_HAECO</name>
<keyword evidence="4" id="KW-0677">Repeat</keyword>
<feature type="compositionally biased region" description="Acidic residues" evidence="7">
    <location>
        <begin position="44"/>
        <end position="53"/>
    </location>
</feature>
<dbReference type="OMA" id="DLNRATY"/>
<keyword evidence="8" id="KW-1185">Reference proteome</keyword>
<evidence type="ECO:0000256" key="6">
    <source>
        <dbReference type="ARBA" id="ARBA00025767"/>
    </source>
</evidence>
<dbReference type="AlphaFoldDB" id="A0A7I4Y399"/>
<evidence type="ECO:0000256" key="7">
    <source>
        <dbReference type="SAM" id="MobiDB-lite"/>
    </source>
</evidence>
<dbReference type="SUPFAM" id="SSF50978">
    <property type="entry name" value="WD40 repeat-like"/>
    <property type="match status" value="1"/>
</dbReference>
<keyword evidence="5" id="KW-0539">Nucleus</keyword>
<dbReference type="InterPro" id="IPR036322">
    <property type="entry name" value="WD40_repeat_dom_sf"/>
</dbReference>
<feature type="region of interest" description="Disordered" evidence="7">
    <location>
        <begin position="1"/>
        <end position="72"/>
    </location>
</feature>
<protein>
    <submittedName>
        <fullName evidence="9">WD_REPEATS_REGION domain-containing protein</fullName>
    </submittedName>
</protein>
<dbReference type="Proteomes" id="UP000025227">
    <property type="component" value="Unplaced"/>
</dbReference>
<dbReference type="InterPro" id="IPR015943">
    <property type="entry name" value="WD40/YVTN_repeat-like_dom_sf"/>
</dbReference>
<dbReference type="Pfam" id="PF00400">
    <property type="entry name" value="WD40"/>
    <property type="match status" value="1"/>
</dbReference>
<evidence type="ECO:0000256" key="2">
    <source>
        <dbReference type="ARBA" id="ARBA00022552"/>
    </source>
</evidence>
<keyword evidence="3" id="KW-0853">WD repeat</keyword>
<dbReference type="GO" id="GO:0034388">
    <property type="term" value="C:Pwp2p-containing subcomplex of 90S preribosome"/>
    <property type="evidence" value="ECO:0007669"/>
    <property type="project" value="TreeGrafter"/>
</dbReference>
<organism evidence="8 9">
    <name type="scientific">Haemonchus contortus</name>
    <name type="common">Barber pole worm</name>
    <dbReference type="NCBI Taxonomy" id="6289"/>
    <lineage>
        <taxon>Eukaryota</taxon>
        <taxon>Metazoa</taxon>
        <taxon>Ecdysozoa</taxon>
        <taxon>Nematoda</taxon>
        <taxon>Chromadorea</taxon>
        <taxon>Rhabditida</taxon>
        <taxon>Rhabditina</taxon>
        <taxon>Rhabditomorpha</taxon>
        <taxon>Strongyloidea</taxon>
        <taxon>Trichostrongylidae</taxon>
        <taxon>Haemonchus</taxon>
    </lineage>
</organism>
<dbReference type="InterPro" id="IPR001680">
    <property type="entry name" value="WD40_rpt"/>
</dbReference>
<dbReference type="GO" id="GO:0032040">
    <property type="term" value="C:small-subunit processome"/>
    <property type="evidence" value="ECO:0007669"/>
    <property type="project" value="TreeGrafter"/>
</dbReference>
<dbReference type="GO" id="GO:0006364">
    <property type="term" value="P:rRNA processing"/>
    <property type="evidence" value="ECO:0007669"/>
    <property type="project" value="UniProtKB-KW"/>
</dbReference>
<evidence type="ECO:0000256" key="1">
    <source>
        <dbReference type="ARBA" id="ARBA00004604"/>
    </source>
</evidence>
<keyword evidence="2" id="KW-0698">rRNA processing</keyword>
<evidence type="ECO:0000313" key="9">
    <source>
        <dbReference type="WBParaSite" id="HCON_00037800-00001"/>
    </source>
</evidence>
<dbReference type="SMR" id="A0A7I4Y399"/>
<reference evidence="9" key="1">
    <citation type="submission" date="2020-12" db="UniProtKB">
        <authorList>
            <consortium name="WormBaseParasite"/>
        </authorList>
    </citation>
    <scope>IDENTIFICATION</scope>
    <source>
        <strain evidence="9">MHco3</strain>
    </source>
</reference>
<dbReference type="PANTHER" id="PTHR18359">
    <property type="entry name" value="WD-REPEAT PROTEIN-RELATED"/>
    <property type="match status" value="1"/>
</dbReference>
<dbReference type="InterPro" id="IPR045161">
    <property type="entry name" value="Utp18"/>
</dbReference>
<proteinExistence type="inferred from homology"/>
<dbReference type="Gene3D" id="2.130.10.10">
    <property type="entry name" value="YVTN repeat-like/Quinoprotein amine dehydrogenase"/>
    <property type="match status" value="1"/>
</dbReference>
<dbReference type="PANTHER" id="PTHR18359:SF0">
    <property type="entry name" value="U3 SMALL NUCLEOLAR RNA-ASSOCIATED PROTEIN 18 HOMOLOG"/>
    <property type="match status" value="1"/>
</dbReference>
<dbReference type="WBParaSite" id="HCON_00037800-00001">
    <property type="protein sequence ID" value="HCON_00037800-00001"/>
    <property type="gene ID" value="HCON_00037800"/>
</dbReference>
<comment type="subcellular location">
    <subcellularLocation>
        <location evidence="1">Nucleus</location>
        <location evidence="1">Nucleolus</location>
    </subcellularLocation>
</comment>
<comment type="similarity">
    <text evidence="6">Belongs to the WD repeat UTP18 family.</text>
</comment>
<evidence type="ECO:0000256" key="5">
    <source>
        <dbReference type="ARBA" id="ARBA00023242"/>
    </source>
</evidence>
<dbReference type="SMART" id="SM00320">
    <property type="entry name" value="WD40"/>
    <property type="match status" value="4"/>
</dbReference>
<accession>A0A7I4Y399</accession>